<sequence>MSSWWSESTFYQVYMPSFCDGNGDGMGDFLGLTAKLDYLQGLGAEGIWITPFYPSPMVDNGYDVSDHCNVDPKFGSLDDFDFFVEQAHARGIKVIVDIVLNHVSSEHPWFTCAKGDPKSHYRDYFFFADEPNNWESFFGGSAWTHESEVNGVGEQFYYHKFSPKQVDLNWTNPRVIEEAKKIFDFWINRGVDGFRLDVINFLSTKGICEDNPCDKNNKQEHTNDIDQPGIHEAINDIATYIHQKGDYFVVGEVGSDNVDKLADYRNNSGLDVVFNFNLGSLETFDVSEMMNQIKLMEEKQSGLATLFFSSHDMPRMISRFGEDVRDVQRAKAISVLQLSAKGIPFIYQGEEFGFPDYLPDSLEDIHDVQGLTHYKESIDAGMDKDDALKIAIEKSRDKSRYPIRWDDSEFGGFSTHRPWLYGKSNEFNVNARDEMKNKEGLYQHYRSLIDLRKNNVVLRKGEYKEITTDDDLVYILRHYEESLVGIYINFSNKARLVAIPLGAEVIFGKDFDHLDKNEFVIFKL</sequence>
<dbReference type="PANTHER" id="PTHR10357:SF179">
    <property type="entry name" value="NEUTRAL AND BASIC AMINO ACID TRANSPORT PROTEIN RBAT"/>
    <property type="match status" value="1"/>
</dbReference>
<dbReference type="SUPFAM" id="SSF51445">
    <property type="entry name" value="(Trans)glycosidases"/>
    <property type="match status" value="1"/>
</dbReference>
<dbReference type="InterPro" id="IPR017853">
    <property type="entry name" value="GH"/>
</dbReference>
<evidence type="ECO:0000256" key="1">
    <source>
        <dbReference type="ARBA" id="ARBA00008061"/>
    </source>
</evidence>
<organism evidence="3 4">
    <name type="scientific">Photobacterium gaetbulicola Gung47</name>
    <dbReference type="NCBI Taxonomy" id="658445"/>
    <lineage>
        <taxon>Bacteria</taxon>
        <taxon>Pseudomonadati</taxon>
        <taxon>Pseudomonadota</taxon>
        <taxon>Gammaproteobacteria</taxon>
        <taxon>Vibrionales</taxon>
        <taxon>Vibrionaceae</taxon>
        <taxon>Photobacterium</taxon>
    </lineage>
</organism>
<dbReference type="SMART" id="SM00642">
    <property type="entry name" value="Aamy"/>
    <property type="match status" value="1"/>
</dbReference>
<dbReference type="Proteomes" id="UP000032303">
    <property type="component" value="Chromosome 2"/>
</dbReference>
<reference evidence="3 4" key="1">
    <citation type="submission" date="2013-05" db="EMBL/GenBank/DDBJ databases">
        <title>Complete genome sequence of the lipase-producing bacterium Photobacterium gaetbulicola Gung47.</title>
        <authorList>
            <person name="Kim Y.-O."/>
        </authorList>
    </citation>
    <scope>NUCLEOTIDE SEQUENCE [LARGE SCALE GENOMIC DNA]</scope>
    <source>
        <strain evidence="3 4">Gung47</strain>
    </source>
</reference>
<proteinExistence type="inferred from homology"/>
<protein>
    <submittedName>
        <fullName evidence="3">Putative trehalose-6-phosphate hydrolase</fullName>
    </submittedName>
</protein>
<dbReference type="KEGG" id="pgb:H744_2c2819"/>
<dbReference type="Gene3D" id="3.20.20.80">
    <property type="entry name" value="Glycosidases"/>
    <property type="match status" value="1"/>
</dbReference>
<feature type="domain" description="Glycosyl hydrolase family 13 catalytic" evidence="2">
    <location>
        <begin position="12"/>
        <end position="400"/>
    </location>
</feature>
<dbReference type="Pfam" id="PF00128">
    <property type="entry name" value="Alpha-amylase"/>
    <property type="match status" value="1"/>
</dbReference>
<evidence type="ECO:0000259" key="2">
    <source>
        <dbReference type="SMART" id="SM00642"/>
    </source>
</evidence>
<keyword evidence="4" id="KW-1185">Reference proteome</keyword>
<dbReference type="OrthoDB" id="9805159at2"/>
<comment type="similarity">
    <text evidence="1">Belongs to the glycosyl hydrolase 13 family.</text>
</comment>
<dbReference type="Gene3D" id="3.90.400.10">
    <property type="entry name" value="Oligo-1,6-glucosidase, Domain 2"/>
    <property type="match status" value="1"/>
</dbReference>
<dbReference type="PANTHER" id="PTHR10357">
    <property type="entry name" value="ALPHA-AMYLASE FAMILY MEMBER"/>
    <property type="match status" value="1"/>
</dbReference>
<name>A0A0C5WST7_9GAMM</name>
<dbReference type="PATRIC" id="fig|658445.3.peg.4863"/>
<dbReference type="GO" id="GO:0009313">
    <property type="term" value="P:oligosaccharide catabolic process"/>
    <property type="evidence" value="ECO:0007669"/>
    <property type="project" value="TreeGrafter"/>
</dbReference>
<dbReference type="EMBL" id="CP005974">
    <property type="protein sequence ID" value="AJR09472.1"/>
    <property type="molecule type" value="Genomic_DNA"/>
</dbReference>
<dbReference type="GO" id="GO:0004556">
    <property type="term" value="F:alpha-amylase activity"/>
    <property type="evidence" value="ECO:0007669"/>
    <property type="project" value="TreeGrafter"/>
</dbReference>
<gene>
    <name evidence="3" type="ORF">H744_2c2819</name>
</gene>
<accession>A0A0C5WST7</accession>
<evidence type="ECO:0000313" key="3">
    <source>
        <dbReference type="EMBL" id="AJR09472.1"/>
    </source>
</evidence>
<dbReference type="InterPro" id="IPR045857">
    <property type="entry name" value="O16G_dom_2"/>
</dbReference>
<dbReference type="AlphaFoldDB" id="A0A0C5WST7"/>
<evidence type="ECO:0000313" key="4">
    <source>
        <dbReference type="Proteomes" id="UP000032303"/>
    </source>
</evidence>
<dbReference type="STRING" id="658445.H744_2c2819"/>
<dbReference type="InterPro" id="IPR006047">
    <property type="entry name" value="GH13_cat_dom"/>
</dbReference>
<dbReference type="HOGENOM" id="CLU_006462_2_3_6"/>
<keyword evidence="3" id="KW-0378">Hydrolase</keyword>